<evidence type="ECO:0000313" key="2">
    <source>
        <dbReference type="EMBL" id="CAG8698773.1"/>
    </source>
</evidence>
<name>A0ABN7V052_GIGMA</name>
<comment type="caution">
    <text evidence="2">The sequence shown here is derived from an EMBL/GenBank/DDBJ whole genome shotgun (WGS) entry which is preliminary data.</text>
</comment>
<gene>
    <name evidence="2" type="ORF">GMARGA_LOCUS11987</name>
</gene>
<dbReference type="Proteomes" id="UP000789901">
    <property type="component" value="Unassembled WGS sequence"/>
</dbReference>
<accession>A0ABN7V052</accession>
<organism evidence="2 3">
    <name type="scientific">Gigaspora margarita</name>
    <dbReference type="NCBI Taxonomy" id="4874"/>
    <lineage>
        <taxon>Eukaryota</taxon>
        <taxon>Fungi</taxon>
        <taxon>Fungi incertae sedis</taxon>
        <taxon>Mucoromycota</taxon>
        <taxon>Glomeromycotina</taxon>
        <taxon>Glomeromycetes</taxon>
        <taxon>Diversisporales</taxon>
        <taxon>Gigasporaceae</taxon>
        <taxon>Gigaspora</taxon>
    </lineage>
</organism>
<sequence>MDIDRKTEQFEVREYEEVDQVSESKNEKKHGLLVKNRKEVVQEQNRSFRKEKEIYKECKERQGANNNRIFELKEEKRVCFQKQERINKKGKEEGELTHLFRKHKSALIASKSAPVVSTNNSALGKDLAHLSTDLNRGQIH</sequence>
<proteinExistence type="predicted"/>
<keyword evidence="3" id="KW-1185">Reference proteome</keyword>
<evidence type="ECO:0000313" key="3">
    <source>
        <dbReference type="Proteomes" id="UP000789901"/>
    </source>
</evidence>
<evidence type="ECO:0000256" key="1">
    <source>
        <dbReference type="SAM" id="MobiDB-lite"/>
    </source>
</evidence>
<dbReference type="EMBL" id="CAJVQB010007190">
    <property type="protein sequence ID" value="CAG8698773.1"/>
    <property type="molecule type" value="Genomic_DNA"/>
</dbReference>
<reference evidence="2 3" key="1">
    <citation type="submission" date="2021-06" db="EMBL/GenBank/DDBJ databases">
        <authorList>
            <person name="Kallberg Y."/>
            <person name="Tangrot J."/>
            <person name="Rosling A."/>
        </authorList>
    </citation>
    <scope>NUCLEOTIDE SEQUENCE [LARGE SCALE GENOMIC DNA]</scope>
    <source>
        <strain evidence="2 3">120-4 pot B 10/14</strain>
    </source>
</reference>
<protein>
    <submittedName>
        <fullName evidence="2">36495_t:CDS:1</fullName>
    </submittedName>
</protein>
<feature type="region of interest" description="Disordered" evidence="1">
    <location>
        <begin position="119"/>
        <end position="140"/>
    </location>
</feature>